<dbReference type="GO" id="GO:0009986">
    <property type="term" value="C:cell surface"/>
    <property type="evidence" value="ECO:0007669"/>
    <property type="project" value="TreeGrafter"/>
</dbReference>
<evidence type="ECO:0000256" key="5">
    <source>
        <dbReference type="PROSITE-ProRule" id="PRU01217"/>
    </source>
</evidence>
<comment type="function">
    <text evidence="6">Functions as a cell surface receptor and performs physiological functions on the surface of neurons relevant to neurite growth, neuronal adhesion and axonogenesis.</text>
</comment>
<dbReference type="GO" id="GO:0030546">
    <property type="term" value="F:signaling receptor activator activity"/>
    <property type="evidence" value="ECO:0007669"/>
    <property type="project" value="TreeGrafter"/>
</dbReference>
<gene>
    <name evidence="8" type="ORF">FD755_021881</name>
</gene>
<dbReference type="PROSITE" id="PS51869">
    <property type="entry name" value="APP_E1"/>
    <property type="match status" value="1"/>
</dbReference>
<dbReference type="AlphaFoldDB" id="A0A5N3W4W8"/>
<protein>
    <recommendedName>
        <fullName evidence="6">Amyloid-beta A4 protein</fullName>
    </recommendedName>
</protein>
<evidence type="ECO:0000256" key="4">
    <source>
        <dbReference type="ARBA" id="ARBA00023136"/>
    </source>
</evidence>
<dbReference type="Gene3D" id="3.90.570.10">
    <property type="entry name" value="Amyloidogenic glycoprotein, heparin-binding domain"/>
    <property type="match status" value="1"/>
</dbReference>
<dbReference type="GO" id="GO:0005769">
    <property type="term" value="C:early endosome"/>
    <property type="evidence" value="ECO:0007669"/>
    <property type="project" value="TreeGrafter"/>
</dbReference>
<dbReference type="Pfam" id="PF02177">
    <property type="entry name" value="APP_N"/>
    <property type="match status" value="1"/>
</dbReference>
<dbReference type="GO" id="GO:0008201">
    <property type="term" value="F:heparin binding"/>
    <property type="evidence" value="ECO:0007669"/>
    <property type="project" value="UniProtKB-UniRule"/>
</dbReference>
<dbReference type="PANTHER" id="PTHR23103">
    <property type="entry name" value="ALZHEIMER'S DISEASE BETA-AMYLOID RELATED"/>
    <property type="match status" value="1"/>
</dbReference>
<evidence type="ECO:0000256" key="6">
    <source>
        <dbReference type="RuleBase" id="RU367156"/>
    </source>
</evidence>
<proteinExistence type="inferred from homology"/>
<dbReference type="GO" id="GO:0005798">
    <property type="term" value="C:Golgi-associated vesicle"/>
    <property type="evidence" value="ECO:0007669"/>
    <property type="project" value="UniProtKB-UniRule"/>
</dbReference>
<dbReference type="Proteomes" id="UP000326062">
    <property type="component" value="Chromosome 18"/>
</dbReference>
<comment type="caution">
    <text evidence="8">The sequence shown here is derived from an EMBL/GenBank/DDBJ whole genome shotgun (WGS) entry which is preliminary data.</text>
</comment>
<name>A0A5N3W4W8_MUNRE</name>
<comment type="similarity">
    <text evidence="5 6">Belongs to the APP family.</text>
</comment>
<feature type="domain" description="E1" evidence="7">
    <location>
        <begin position="29"/>
        <end position="93"/>
    </location>
</feature>
<evidence type="ECO:0000256" key="2">
    <source>
        <dbReference type="ARBA" id="ARBA00022692"/>
    </source>
</evidence>
<dbReference type="InterPro" id="IPR015849">
    <property type="entry name" value="Amyloid_glyco_heparin-bd"/>
</dbReference>
<dbReference type="GO" id="GO:0005886">
    <property type="term" value="C:plasma membrane"/>
    <property type="evidence" value="ECO:0007669"/>
    <property type="project" value="UniProtKB-SubCell"/>
</dbReference>
<dbReference type="GO" id="GO:0045121">
    <property type="term" value="C:membrane raft"/>
    <property type="evidence" value="ECO:0007669"/>
    <property type="project" value="TreeGrafter"/>
</dbReference>
<dbReference type="SUPFAM" id="SSF56491">
    <property type="entry name" value="A heparin-binding domain"/>
    <property type="match status" value="1"/>
</dbReference>
<dbReference type="InterPro" id="IPR008154">
    <property type="entry name" value="Amyloid_glyco_extra"/>
</dbReference>
<comment type="subcellular location">
    <subcellularLocation>
        <location evidence="6">Cell membrane</location>
        <topology evidence="6">Single-pass type I membrane protein</topology>
    </subcellularLocation>
    <subcellularLocation>
        <location evidence="1">Membrane</location>
        <topology evidence="1">Single-pass type I membrane protein</topology>
    </subcellularLocation>
</comment>
<evidence type="ECO:0000313" key="9">
    <source>
        <dbReference type="Proteomes" id="UP000326062"/>
    </source>
</evidence>
<keyword evidence="9" id="KW-1185">Reference proteome</keyword>
<comment type="caution">
    <text evidence="5">Lacks conserved residue(s) required for the propagation of feature annotation.</text>
</comment>
<keyword evidence="4" id="KW-0472">Membrane</keyword>
<evidence type="ECO:0000313" key="8">
    <source>
        <dbReference type="EMBL" id="KAB0355373.1"/>
    </source>
</evidence>
<dbReference type="InterPro" id="IPR008155">
    <property type="entry name" value="Amyloid_glyco"/>
</dbReference>
<reference evidence="8 9" key="1">
    <citation type="submission" date="2019-06" db="EMBL/GenBank/DDBJ databases">
        <title>Discovery of a novel chromosome fission-fusion reversal in muntjac.</title>
        <authorList>
            <person name="Mudd A.B."/>
            <person name="Bredeson J.V."/>
            <person name="Baum R."/>
            <person name="Hockemeyer D."/>
            <person name="Rokhsar D.S."/>
        </authorList>
    </citation>
    <scope>NUCLEOTIDE SEQUENCE [LARGE SCALE GENOMIC DNA]</scope>
    <source>
        <strain evidence="8">UCam_UCB_Mr</strain>
        <tissue evidence="8">Fibroblast cell line</tissue>
    </source>
</reference>
<accession>A0A5N3W4W8</accession>
<dbReference type="GO" id="GO:0005102">
    <property type="term" value="F:signaling receptor binding"/>
    <property type="evidence" value="ECO:0007669"/>
    <property type="project" value="TreeGrafter"/>
</dbReference>
<evidence type="ECO:0000259" key="7">
    <source>
        <dbReference type="PROSITE" id="PS51869"/>
    </source>
</evidence>
<keyword evidence="3" id="KW-1133">Transmembrane helix</keyword>
<dbReference type="GO" id="GO:0005794">
    <property type="term" value="C:Golgi apparatus"/>
    <property type="evidence" value="ECO:0007669"/>
    <property type="project" value="TreeGrafter"/>
</dbReference>
<keyword evidence="6" id="KW-1003">Cell membrane</keyword>
<evidence type="ECO:0000256" key="1">
    <source>
        <dbReference type="ARBA" id="ARBA00004479"/>
    </source>
</evidence>
<keyword evidence="6" id="KW-0034">Amyloid</keyword>
<dbReference type="GO" id="GO:0007409">
    <property type="term" value="P:axonogenesis"/>
    <property type="evidence" value="ECO:0007669"/>
    <property type="project" value="TreeGrafter"/>
</dbReference>
<dbReference type="PANTHER" id="PTHR23103:SF7">
    <property type="entry name" value="AMYLOID-BETA PRECURSOR PROTEIN"/>
    <property type="match status" value="1"/>
</dbReference>
<dbReference type="InterPro" id="IPR036454">
    <property type="entry name" value="Amyloid_glyco_heparin-bd_sf"/>
</dbReference>
<evidence type="ECO:0000256" key="3">
    <source>
        <dbReference type="ARBA" id="ARBA00022989"/>
    </source>
</evidence>
<organism evidence="8 9">
    <name type="scientific">Muntiacus reevesi</name>
    <name type="common">Reeves' muntjac</name>
    <name type="synonym">Cervus reevesi</name>
    <dbReference type="NCBI Taxonomy" id="9886"/>
    <lineage>
        <taxon>Eukaryota</taxon>
        <taxon>Metazoa</taxon>
        <taxon>Chordata</taxon>
        <taxon>Craniata</taxon>
        <taxon>Vertebrata</taxon>
        <taxon>Euteleostomi</taxon>
        <taxon>Mammalia</taxon>
        <taxon>Eutheria</taxon>
        <taxon>Laurasiatheria</taxon>
        <taxon>Artiodactyla</taxon>
        <taxon>Ruminantia</taxon>
        <taxon>Pecora</taxon>
        <taxon>Cervidae</taxon>
        <taxon>Muntiacinae</taxon>
        <taxon>Muntiacus</taxon>
    </lineage>
</organism>
<sequence length="93" mass="10373">MIQVILESPASQLHEWFLLEVPTDSNAGLLAEPQVAMFCGKLNMHMNVQNGKWESDPSGTKTCTGTKEGILQYCQEASLSITNSRRWTGWKSD</sequence>
<dbReference type="GO" id="GO:0007417">
    <property type="term" value="P:central nervous system development"/>
    <property type="evidence" value="ECO:0007669"/>
    <property type="project" value="TreeGrafter"/>
</dbReference>
<keyword evidence="2" id="KW-0812">Transmembrane</keyword>
<dbReference type="SMART" id="SM00006">
    <property type="entry name" value="A4_EXTRA"/>
    <property type="match status" value="1"/>
</dbReference>
<dbReference type="EMBL" id="VCEB01000021">
    <property type="protein sequence ID" value="KAB0355373.1"/>
    <property type="molecule type" value="Genomic_DNA"/>
</dbReference>